<dbReference type="PANTHER" id="PTHR33153">
    <property type="entry name" value="MYND-TYPE DOMAIN-CONTAINING PROTEIN"/>
    <property type="match status" value="1"/>
</dbReference>
<dbReference type="Proteomes" id="UP000604046">
    <property type="component" value="Unassembled WGS sequence"/>
</dbReference>
<dbReference type="InterPro" id="IPR057191">
    <property type="entry name" value="DUF7869"/>
</dbReference>
<accession>A0A812QZR9</accession>
<dbReference type="EMBL" id="CAJNDS010002290">
    <property type="protein sequence ID" value="CAE7413008.1"/>
    <property type="molecule type" value="Genomic_DNA"/>
</dbReference>
<dbReference type="PANTHER" id="PTHR33153:SF3">
    <property type="entry name" value="TRAFFICKING PROTEIN PARTICLE COMPLEX SUBUNIT 11 DOMAIN-CONTAINING PROTEIN"/>
    <property type="match status" value="1"/>
</dbReference>
<organism evidence="2 3">
    <name type="scientific">Symbiodinium natans</name>
    <dbReference type="NCBI Taxonomy" id="878477"/>
    <lineage>
        <taxon>Eukaryota</taxon>
        <taxon>Sar</taxon>
        <taxon>Alveolata</taxon>
        <taxon>Dinophyceae</taxon>
        <taxon>Suessiales</taxon>
        <taxon>Symbiodiniaceae</taxon>
        <taxon>Symbiodinium</taxon>
    </lineage>
</organism>
<reference evidence="2" key="1">
    <citation type="submission" date="2021-02" db="EMBL/GenBank/DDBJ databases">
        <authorList>
            <person name="Dougan E. K."/>
            <person name="Rhodes N."/>
            <person name="Thang M."/>
            <person name="Chan C."/>
        </authorList>
    </citation>
    <scope>NUCLEOTIDE SEQUENCE</scope>
</reference>
<keyword evidence="3" id="KW-1185">Reference proteome</keyword>
<dbReference type="OrthoDB" id="407754at2759"/>
<dbReference type="AlphaFoldDB" id="A0A812QZR9"/>
<protein>
    <recommendedName>
        <fullName evidence="1">DUF7869 domain-containing protein</fullName>
    </recommendedName>
</protein>
<evidence type="ECO:0000313" key="3">
    <source>
        <dbReference type="Proteomes" id="UP000604046"/>
    </source>
</evidence>
<proteinExistence type="predicted"/>
<evidence type="ECO:0000259" key="1">
    <source>
        <dbReference type="Pfam" id="PF25273"/>
    </source>
</evidence>
<sequence>MAWGSMEDFEPCDDDFDFDDFVLFRQPGVNPNKKRKAEVHRDRSMVDVSGAIEYSFGVSVRLAQGRQKQKPDEQVAGLKYFLKVWRTELPWIKRRPTAGPFTHCGLCDYLKWQIGSCSDKGLRQKLQGILGEHFQFQAAQRVAMSQIFRESEEHPEDVLAVAWDKMDQAKTIVPRVVRLANTQFMKGGSRLVVSLIGVLAPALFKQPLVYTILEDQTHGGDMIASMMIDILQEAAAIRGELPSRLFIQADNTVKETKNTICLFAAAWLLAQLKGTRLQSIEFGYLVVGHTHDLIDAMFAYISKALAGRDFYSLEEMISILQRVMKSPPFWKHLRDVYAFKDAQPEKLSSKRVTGVTQPNNVRIFWGKDGSILVQSKQWLTSPDWGEAMVLVEQCDIQQLTQLYPDIVQPDWEEGFERRSAAWFKKLGDLLLCL</sequence>
<name>A0A812QZR9_9DINO</name>
<dbReference type="Pfam" id="PF25273">
    <property type="entry name" value="DUF7869"/>
    <property type="match status" value="1"/>
</dbReference>
<evidence type="ECO:0000313" key="2">
    <source>
        <dbReference type="EMBL" id="CAE7413008.1"/>
    </source>
</evidence>
<gene>
    <name evidence="2" type="ORF">SNAT2548_LOCUS22463</name>
</gene>
<feature type="domain" description="DUF7869" evidence="1">
    <location>
        <begin position="188"/>
        <end position="380"/>
    </location>
</feature>
<comment type="caution">
    <text evidence="2">The sequence shown here is derived from an EMBL/GenBank/DDBJ whole genome shotgun (WGS) entry which is preliminary data.</text>
</comment>